<dbReference type="EMBL" id="JANVFS010000012">
    <property type="protein sequence ID" value="KAJ4484239.1"/>
    <property type="molecule type" value="Genomic_DNA"/>
</dbReference>
<proteinExistence type="predicted"/>
<feature type="region of interest" description="Disordered" evidence="2">
    <location>
        <begin position="1"/>
        <end position="99"/>
    </location>
</feature>
<organism evidence="3 5">
    <name type="scientific">Lentinula lateritia</name>
    <dbReference type="NCBI Taxonomy" id="40482"/>
    <lineage>
        <taxon>Eukaryota</taxon>
        <taxon>Fungi</taxon>
        <taxon>Dikarya</taxon>
        <taxon>Basidiomycota</taxon>
        <taxon>Agaricomycotina</taxon>
        <taxon>Agaricomycetes</taxon>
        <taxon>Agaricomycetidae</taxon>
        <taxon>Agaricales</taxon>
        <taxon>Marasmiineae</taxon>
        <taxon>Omphalotaceae</taxon>
        <taxon>Lentinula</taxon>
    </lineage>
</organism>
<dbReference type="Proteomes" id="UP001150238">
    <property type="component" value="Unassembled WGS sequence"/>
</dbReference>
<reference evidence="3" key="2">
    <citation type="journal article" date="2023" name="Proc. Natl. Acad. Sci. U.S.A.">
        <title>A global phylogenomic analysis of the shiitake genus Lentinula.</title>
        <authorList>
            <person name="Sierra-Patev S."/>
            <person name="Min B."/>
            <person name="Naranjo-Ortiz M."/>
            <person name="Looney B."/>
            <person name="Konkel Z."/>
            <person name="Slot J.C."/>
            <person name="Sakamoto Y."/>
            <person name="Steenwyk J.L."/>
            <person name="Rokas A."/>
            <person name="Carro J."/>
            <person name="Camarero S."/>
            <person name="Ferreira P."/>
            <person name="Molpeceres G."/>
            <person name="Ruiz-Duenas F.J."/>
            <person name="Serrano A."/>
            <person name="Henrissat B."/>
            <person name="Drula E."/>
            <person name="Hughes K.W."/>
            <person name="Mata J.L."/>
            <person name="Ishikawa N.K."/>
            <person name="Vargas-Isla R."/>
            <person name="Ushijima S."/>
            <person name="Smith C.A."/>
            <person name="Donoghue J."/>
            <person name="Ahrendt S."/>
            <person name="Andreopoulos W."/>
            <person name="He G."/>
            <person name="LaButti K."/>
            <person name="Lipzen A."/>
            <person name="Ng V."/>
            <person name="Riley R."/>
            <person name="Sandor L."/>
            <person name="Barry K."/>
            <person name="Martinez A.T."/>
            <person name="Xiao Y."/>
            <person name="Gibbons J.G."/>
            <person name="Terashima K."/>
            <person name="Grigoriev I.V."/>
            <person name="Hibbett D."/>
        </authorList>
    </citation>
    <scope>NUCLEOTIDE SEQUENCE</scope>
    <source>
        <strain evidence="3">Sp2 HRB7682 ss15</strain>
    </source>
</reference>
<protein>
    <submittedName>
        <fullName evidence="3">Uncharacterized protein</fullName>
    </submittedName>
</protein>
<reference evidence="3" key="1">
    <citation type="submission" date="2022-08" db="EMBL/GenBank/DDBJ databases">
        <authorList>
            <consortium name="DOE Joint Genome Institute"/>
            <person name="Min B."/>
            <person name="Riley R."/>
            <person name="Sierra-Patev S."/>
            <person name="Naranjo-Ortiz M."/>
            <person name="Looney B."/>
            <person name="Konkel Z."/>
            <person name="Slot J.C."/>
            <person name="Sakamoto Y."/>
            <person name="Steenwyk J.L."/>
            <person name="Rokas A."/>
            <person name="Carro J."/>
            <person name="Camarero S."/>
            <person name="Ferreira P."/>
            <person name="Molpeceres G."/>
            <person name="Ruiz-Duenas F.J."/>
            <person name="Serrano A."/>
            <person name="Henrissat B."/>
            <person name="Drula E."/>
            <person name="Hughes K.W."/>
            <person name="Mata J.L."/>
            <person name="Ishikawa N.K."/>
            <person name="Vargas-Isla R."/>
            <person name="Ushijima S."/>
            <person name="Smith C.A."/>
            <person name="Ahrendt S."/>
            <person name="Andreopoulos W."/>
            <person name="He G."/>
            <person name="Labutti K."/>
            <person name="Lipzen A."/>
            <person name="Ng V."/>
            <person name="Sandor L."/>
            <person name="Barry K."/>
            <person name="Martinez A.T."/>
            <person name="Xiao Y."/>
            <person name="Gibbons J.G."/>
            <person name="Terashima K."/>
            <person name="Hibbett D.S."/>
            <person name="Grigoriev I.V."/>
        </authorList>
    </citation>
    <scope>NUCLEOTIDE SEQUENCE</scope>
    <source>
        <strain evidence="3">Sp2 HRB7682 ss15</strain>
    </source>
</reference>
<accession>A0A9W9AKZ0</accession>
<evidence type="ECO:0000313" key="4">
    <source>
        <dbReference type="EMBL" id="KAJ4484244.1"/>
    </source>
</evidence>
<comment type="caution">
    <text evidence="3">The sequence shown here is derived from an EMBL/GenBank/DDBJ whole genome shotgun (WGS) entry which is preliminary data.</text>
</comment>
<keyword evidence="1" id="KW-0175">Coiled coil</keyword>
<feature type="compositionally biased region" description="Pro residues" evidence="2">
    <location>
        <begin position="64"/>
        <end position="83"/>
    </location>
</feature>
<evidence type="ECO:0000313" key="3">
    <source>
        <dbReference type="EMBL" id="KAJ4484239.1"/>
    </source>
</evidence>
<evidence type="ECO:0000256" key="1">
    <source>
        <dbReference type="SAM" id="Coils"/>
    </source>
</evidence>
<dbReference type="EMBL" id="JANVFS010000012">
    <property type="protein sequence ID" value="KAJ4484244.1"/>
    <property type="molecule type" value="Genomic_DNA"/>
</dbReference>
<sequence>MNSVRVVTSATQTNRKQSLRDRLELASPLTAPQSVDHRILTHNGPIRSPKVIRRVKPYSNRSPSPDPRFGPPSTVPSPSPSPSRPTTSSNHRAPSKFKVCNPRRALYVGASQRGVPVSDTSTPRTSLISEPEMQVVGQDTTTSSSNCHTAQYETGRSSVHLPETLQTRHTLSSKPATHTSSTLNPQLAEDEGSDTDDCTKIPKPPGEVSRPGRGGYNLRVVLKWSNGRFLKVKRFIDAAVEDKLDCLQPLTKQSPANVEERLPSTSYQALQKFYFLNEYSDNWVIDDFVKCHLKYLKQALQKKAMKTAVAEARQEAQRATLRAELAEKKAAVARDSRQRGDPQ</sequence>
<feature type="compositionally biased region" description="Polar residues" evidence="2">
    <location>
        <begin position="168"/>
        <end position="185"/>
    </location>
</feature>
<feature type="coiled-coil region" evidence="1">
    <location>
        <begin position="302"/>
        <end position="331"/>
    </location>
</feature>
<evidence type="ECO:0000313" key="5">
    <source>
        <dbReference type="Proteomes" id="UP001150238"/>
    </source>
</evidence>
<name>A0A9W9AKZ0_9AGAR</name>
<gene>
    <name evidence="3" type="ORF">C8J55DRAFT_488177</name>
    <name evidence="4" type="ORF">C8J55DRAFT_488181</name>
</gene>
<feature type="compositionally biased region" description="Polar residues" evidence="2">
    <location>
        <begin position="1"/>
        <end position="16"/>
    </location>
</feature>
<dbReference type="AlphaFoldDB" id="A0A9W9AKZ0"/>
<evidence type="ECO:0000256" key="2">
    <source>
        <dbReference type="SAM" id="MobiDB-lite"/>
    </source>
</evidence>
<feature type="region of interest" description="Disordered" evidence="2">
    <location>
        <begin position="168"/>
        <end position="212"/>
    </location>
</feature>